<evidence type="ECO:0000313" key="2">
    <source>
        <dbReference type="EMBL" id="SPE19300.1"/>
    </source>
</evidence>
<accession>A0A2N9L7Q2</accession>
<reference evidence="3" key="1">
    <citation type="submission" date="2018-02" db="EMBL/GenBank/DDBJ databases">
        <authorList>
            <person name="Hausmann B."/>
        </authorList>
    </citation>
    <scope>NUCLEOTIDE SEQUENCE [LARGE SCALE GENOMIC DNA]</scope>
    <source>
        <strain evidence="3">Peat soil MAG SbA5</strain>
    </source>
</reference>
<dbReference type="AlphaFoldDB" id="A0A2N9L7Q2"/>
<protein>
    <submittedName>
        <fullName evidence="2">Putative lipoprotein</fullName>
    </submittedName>
</protein>
<feature type="region of interest" description="Disordered" evidence="1">
    <location>
        <begin position="233"/>
        <end position="258"/>
    </location>
</feature>
<dbReference type="EMBL" id="OKRB01000078">
    <property type="protein sequence ID" value="SPE19300.1"/>
    <property type="molecule type" value="Genomic_DNA"/>
</dbReference>
<evidence type="ECO:0000256" key="1">
    <source>
        <dbReference type="SAM" id="MobiDB-lite"/>
    </source>
</evidence>
<keyword evidence="2" id="KW-0449">Lipoprotein</keyword>
<evidence type="ECO:0000313" key="3">
    <source>
        <dbReference type="Proteomes" id="UP000239735"/>
    </source>
</evidence>
<dbReference type="Gene3D" id="2.40.10.10">
    <property type="entry name" value="Trypsin-like serine proteases"/>
    <property type="match status" value="1"/>
</dbReference>
<organism evidence="2 3">
    <name type="scientific">Candidatus Sulfuritelmatomonas gaucii</name>
    <dbReference type="NCBI Taxonomy" id="2043161"/>
    <lineage>
        <taxon>Bacteria</taxon>
        <taxon>Pseudomonadati</taxon>
        <taxon>Acidobacteriota</taxon>
        <taxon>Terriglobia</taxon>
        <taxon>Terriglobales</taxon>
        <taxon>Acidobacteriaceae</taxon>
        <taxon>Candidatus Sulfuritelmatomonas</taxon>
    </lineage>
</organism>
<dbReference type="Proteomes" id="UP000239735">
    <property type="component" value="Unassembled WGS sequence"/>
</dbReference>
<dbReference type="InterPro" id="IPR043504">
    <property type="entry name" value="Peptidase_S1_PA_chymotrypsin"/>
</dbReference>
<gene>
    <name evidence="2" type="ORF">SBA5_220146</name>
</gene>
<sequence>MMGLPALILFVGCGGGTPSTSSSNSTFSISPGTLAIDTNCTGCNATNSSGSAVEQFTATLSSGGAATVNWAVSPSTGAGSIDPTSGQYTPPPYVTKDSVQVTVTATITAGTGMGATASSTVTVTPGFLQPLSPENVALGNSGTVTITGYIAEAGGSTGINYAVSSTANGSSGGQGSLGTPTCTRNANAFTSCAVAYTAPSTFLSNASTFVVATVGTSSSKTATAVLLNTAGISSNPDNHQNEQGSPINLGTSGGNNNDYDTQGNQILDCCGGTLGSMIQNSSGTQFLLSNNHVLARSDQATTGEMIVQPGLIDNGCTPNGVGSGTTPVGVLTAWLPLNSATTNADAAIAQVDSGAVNTSGAIEELGPLQSGSLAAAPPGTSSTDGKGENPAIGMVVAKSGRTTGLTCASISAINADVQVAYFKNCEESEPYFTKTYTNQIEIAGNEFSDAGDSGSLVVDTSDAEPVGLFFAGGVDQTGTSEGVANPVSTVLAELGSQQGTTFTFVGTTDHPVSCLNYATGTVTAAQAVTLSSAQTSRAQQALTQARMLVNPSAGTLGTATGKSSDHSGEAAVILYVDQNMNFTAPQALNGVRTEVIATTAEAVAAGTAPQSMLQSGGPHPLAASVITQAIAAKQQVSQSLMKQYPAFFGVGVGQSLDNPKEAALVIYVDRKQVPAALPATVNGLRTRYIIMDRLHVTRSYLTGPIRQQSHCITHAAAGQASHTFDHLPSHELRGLNLF</sequence>
<name>A0A2N9L7Q2_9BACT</name>
<dbReference type="SUPFAM" id="SSF50494">
    <property type="entry name" value="Trypsin-like serine proteases"/>
    <property type="match status" value="1"/>
</dbReference>
<proteinExistence type="predicted"/>
<dbReference type="InterPro" id="IPR009003">
    <property type="entry name" value="Peptidase_S1_PA"/>
</dbReference>
<feature type="region of interest" description="Disordered" evidence="1">
    <location>
        <begin position="369"/>
        <end position="389"/>
    </location>
</feature>